<reference evidence="4 5" key="1">
    <citation type="submission" date="2023-11" db="EMBL/GenBank/DDBJ databases">
        <title>An acidophilic fungus is an integral part of prey digestion in a carnivorous sundew plant.</title>
        <authorList>
            <person name="Tsai I.J."/>
        </authorList>
    </citation>
    <scope>NUCLEOTIDE SEQUENCE [LARGE SCALE GENOMIC DNA]</scope>
    <source>
        <strain evidence="4">169a</strain>
    </source>
</reference>
<feature type="region of interest" description="Disordered" evidence="1">
    <location>
        <begin position="834"/>
        <end position="893"/>
    </location>
</feature>
<feature type="transmembrane region" description="Helical" evidence="2">
    <location>
        <begin position="182"/>
        <end position="199"/>
    </location>
</feature>
<dbReference type="EMBL" id="CP138581">
    <property type="protein sequence ID" value="WPG98233.1"/>
    <property type="molecule type" value="Genomic_DNA"/>
</dbReference>
<dbReference type="PANTHER" id="PTHR31323:SF14">
    <property type="entry name" value="MECHANOSENSITIVE ION CHANNEL PROTEIN MSY2"/>
    <property type="match status" value="1"/>
</dbReference>
<feature type="transmembrane region" description="Helical" evidence="2">
    <location>
        <begin position="211"/>
        <end position="229"/>
    </location>
</feature>
<dbReference type="PANTHER" id="PTHR31323">
    <property type="entry name" value="MECHANOSENSITIVE ION CHANNEL PROTEIN MSY2"/>
    <property type="match status" value="1"/>
</dbReference>
<evidence type="ECO:0000313" key="5">
    <source>
        <dbReference type="Proteomes" id="UP001303373"/>
    </source>
</evidence>
<name>A0AAQ3LYD4_9PEZI</name>
<proteinExistence type="predicted"/>
<dbReference type="Pfam" id="PF25886">
    <property type="entry name" value="Msy1"/>
    <property type="match status" value="1"/>
</dbReference>
<accession>A0AAQ3LYD4</accession>
<dbReference type="GO" id="GO:0005509">
    <property type="term" value="F:calcium ion binding"/>
    <property type="evidence" value="ECO:0007669"/>
    <property type="project" value="InterPro"/>
</dbReference>
<dbReference type="GO" id="GO:0006874">
    <property type="term" value="P:intracellular calcium ion homeostasis"/>
    <property type="evidence" value="ECO:0007669"/>
    <property type="project" value="TreeGrafter"/>
</dbReference>
<feature type="compositionally biased region" description="Basic and acidic residues" evidence="1">
    <location>
        <begin position="21"/>
        <end position="41"/>
    </location>
</feature>
<feature type="region of interest" description="Disordered" evidence="1">
    <location>
        <begin position="69"/>
        <end position="100"/>
    </location>
</feature>
<evidence type="ECO:0000256" key="2">
    <source>
        <dbReference type="SAM" id="Phobius"/>
    </source>
</evidence>
<evidence type="ECO:0000259" key="3">
    <source>
        <dbReference type="PROSITE" id="PS50222"/>
    </source>
</evidence>
<sequence>MGRGQTDQEQTGRTQQIQTGHDQKDVQEIKEPDLELGEKSLDSPTPSSTEDLILAPILRRRGKRVRMTASEEDFFPAPDDQDDLYAETDDPSLRTGVDGQRRGERRGMLTRLGQMLDLLHSCSIVTRYALYTLPVAAALAIPIVLTDTIYREARIGHLRLLGLFIFLEVVWAALWVCKLLALAAPLVVQAICGFFVPGIRRWSLMLMALEVPLSLLAWVCVAYGATPLLCVFDQTYCSSESWLKTLRTVFKASIVVASVFFAEKALVQLVSIEYHRRQYASRIRSSKRDVAVLDTLLRASRRLIPDFSGRGEFRDLDTIIQGNALADLRRSLGKMAPVPPIAKPVTAVTGKIATKIIEDIGRVRHKMTAALGAMASDISGRNLLNTSSSKAIVIGALENDRTSKALAKRIWLSFVKEGKKVLEKDDLIQVLSGEECKYHRDLDSSKELGPENIQGDTTDGAYRVRGYHLREHAEKIFEVLDGDENGDISLDEMTMFVVRVATERRNRMASMHDISQAIAVLDRLLSLVVLAGIAFIYAAFFSPTFASKTASLWTSVAGLAFASGGIVTEFFACCVFIFIKHPYDVGDRVDIASGPPATTATNSTGDSSSVAMSPSPGTTELVVTRISLTYSIFRRVDSEKTVQIPHSMAASMWIENISRSRSMKERFVLFVSASTSTEDILTLRKELEAFVGSPEMKRDFLPGVEIELRSVGDMKALELRVEIMHKSNFANEQLRNKRRNGFMVELLDAVRRIPIHPPGGPTGPPLGDATNPSWSVSISPDECASVVREKKMTTTSVSDARIRINLGGNAADLEREASPKSQVSHIRTAEVTLESESLNSGSDDDVEKSNVPTGKRKVDMDWTRDRLKRFSLSTRQQARRAGSLRQTFVEHSS</sequence>
<dbReference type="InterPro" id="IPR018247">
    <property type="entry name" value="EF_Hand_1_Ca_BS"/>
</dbReference>
<feature type="compositionally biased region" description="Polar residues" evidence="1">
    <location>
        <begin position="884"/>
        <end position="893"/>
    </location>
</feature>
<keyword evidence="2" id="KW-0472">Membrane</keyword>
<dbReference type="PROSITE" id="PS00018">
    <property type="entry name" value="EF_HAND_1"/>
    <property type="match status" value="1"/>
</dbReference>
<dbReference type="PROSITE" id="PS50222">
    <property type="entry name" value="EF_HAND_2"/>
    <property type="match status" value="1"/>
</dbReference>
<keyword evidence="2" id="KW-1133">Transmembrane helix</keyword>
<dbReference type="InterPro" id="IPR058650">
    <property type="entry name" value="Msy1/2-like"/>
</dbReference>
<feature type="transmembrane region" description="Helical" evidence="2">
    <location>
        <begin position="128"/>
        <end position="146"/>
    </location>
</feature>
<gene>
    <name evidence="4" type="ORF">R9X50_00102100</name>
</gene>
<dbReference type="AlphaFoldDB" id="A0AAQ3LYD4"/>
<evidence type="ECO:0000256" key="1">
    <source>
        <dbReference type="SAM" id="MobiDB-lite"/>
    </source>
</evidence>
<feature type="compositionally biased region" description="Acidic residues" evidence="1">
    <location>
        <begin position="70"/>
        <end position="90"/>
    </location>
</feature>
<feature type="transmembrane region" description="Helical" evidence="2">
    <location>
        <begin position="514"/>
        <end position="540"/>
    </location>
</feature>
<feature type="compositionally biased region" description="Basic and acidic residues" evidence="1">
    <location>
        <begin position="856"/>
        <end position="865"/>
    </location>
</feature>
<feature type="transmembrane region" description="Helical" evidence="2">
    <location>
        <begin position="158"/>
        <end position="176"/>
    </location>
</feature>
<keyword evidence="5" id="KW-1185">Reference proteome</keyword>
<feature type="compositionally biased region" description="Polar residues" evidence="1">
    <location>
        <begin position="1"/>
        <end position="20"/>
    </location>
</feature>
<protein>
    <recommendedName>
        <fullName evidence="3">EF-hand domain-containing protein</fullName>
    </recommendedName>
</protein>
<organism evidence="4 5">
    <name type="scientific">Acrodontium crateriforme</name>
    <dbReference type="NCBI Taxonomy" id="150365"/>
    <lineage>
        <taxon>Eukaryota</taxon>
        <taxon>Fungi</taxon>
        <taxon>Dikarya</taxon>
        <taxon>Ascomycota</taxon>
        <taxon>Pezizomycotina</taxon>
        <taxon>Dothideomycetes</taxon>
        <taxon>Dothideomycetidae</taxon>
        <taxon>Mycosphaerellales</taxon>
        <taxon>Teratosphaeriaceae</taxon>
        <taxon>Acrodontium</taxon>
    </lineage>
</organism>
<dbReference type="InterPro" id="IPR002048">
    <property type="entry name" value="EF_hand_dom"/>
</dbReference>
<dbReference type="Proteomes" id="UP001303373">
    <property type="component" value="Chromosome 2"/>
</dbReference>
<evidence type="ECO:0000313" key="4">
    <source>
        <dbReference type="EMBL" id="WPG98233.1"/>
    </source>
</evidence>
<feature type="region of interest" description="Disordered" evidence="1">
    <location>
        <begin position="596"/>
        <end position="616"/>
    </location>
</feature>
<feature type="region of interest" description="Disordered" evidence="1">
    <location>
        <begin position="1"/>
        <end position="52"/>
    </location>
</feature>
<feature type="transmembrane region" description="Helical" evidence="2">
    <location>
        <begin position="552"/>
        <end position="579"/>
    </location>
</feature>
<keyword evidence="2" id="KW-0812">Transmembrane</keyword>
<dbReference type="GO" id="GO:0005262">
    <property type="term" value="F:calcium channel activity"/>
    <property type="evidence" value="ECO:0007669"/>
    <property type="project" value="TreeGrafter"/>
</dbReference>
<feature type="domain" description="EF-hand" evidence="3">
    <location>
        <begin position="468"/>
        <end position="503"/>
    </location>
</feature>